<dbReference type="InterPro" id="IPR000014">
    <property type="entry name" value="PAS"/>
</dbReference>
<evidence type="ECO:0000256" key="1">
    <source>
        <dbReference type="ARBA" id="ARBA00022630"/>
    </source>
</evidence>
<reference evidence="6 7" key="1">
    <citation type="submission" date="2018-03" db="EMBL/GenBank/DDBJ databases">
        <title>Genomic Encyclopedia of Archaeal and Bacterial Type Strains, Phase II (KMG-II): from individual species to whole genera.</title>
        <authorList>
            <person name="Goeker M."/>
        </authorList>
    </citation>
    <scope>NUCLEOTIDE SEQUENCE [LARGE SCALE GENOMIC DNA]</scope>
    <source>
        <strain evidence="6 7">DSM 28354</strain>
    </source>
</reference>
<evidence type="ECO:0000256" key="2">
    <source>
        <dbReference type="ARBA" id="ARBA00022643"/>
    </source>
</evidence>
<dbReference type="PANTHER" id="PTHR47429:SF2">
    <property type="entry name" value="PROTEIN TWIN LOV 1"/>
    <property type="match status" value="1"/>
</dbReference>
<evidence type="ECO:0000313" key="7">
    <source>
        <dbReference type="Proteomes" id="UP000238375"/>
    </source>
</evidence>
<dbReference type="CDD" id="cd00130">
    <property type="entry name" value="PAS"/>
    <property type="match status" value="1"/>
</dbReference>
<organism evidence="6 7">
    <name type="scientific">Spirosoma oryzae</name>
    <dbReference type="NCBI Taxonomy" id="1469603"/>
    <lineage>
        <taxon>Bacteria</taxon>
        <taxon>Pseudomonadati</taxon>
        <taxon>Bacteroidota</taxon>
        <taxon>Cytophagia</taxon>
        <taxon>Cytophagales</taxon>
        <taxon>Cytophagaceae</taxon>
        <taxon>Spirosoma</taxon>
    </lineage>
</organism>
<sequence>MHAQERARRSEEALFQRLSSIFDWQLSRRQQRQYTQKLKDGFTFVLTDPAKSILWTSNSFLSMTGYRNQDVVGKTPRILHGPGTNPTVLQQIRDALQQHKPVQAELINYRKSGDAYVCQVAIDPMYNSQGELTHFLAVEQEVR</sequence>
<feature type="domain" description="PAC" evidence="5">
    <location>
        <begin position="100"/>
        <end position="143"/>
    </location>
</feature>
<dbReference type="Proteomes" id="UP000238375">
    <property type="component" value="Unassembled WGS sequence"/>
</dbReference>
<dbReference type="InterPro" id="IPR035965">
    <property type="entry name" value="PAS-like_dom_sf"/>
</dbReference>
<dbReference type="Pfam" id="PF13426">
    <property type="entry name" value="PAS_9"/>
    <property type="match status" value="1"/>
</dbReference>
<accession>A0A2T0TBC5</accession>
<gene>
    <name evidence="6" type="ORF">CLV58_10479</name>
</gene>
<feature type="domain" description="PAS" evidence="4">
    <location>
        <begin position="44"/>
        <end position="99"/>
    </location>
</feature>
<keyword evidence="2" id="KW-0288">FMN</keyword>
<dbReference type="EMBL" id="PVTE01000004">
    <property type="protein sequence ID" value="PRY42949.1"/>
    <property type="molecule type" value="Genomic_DNA"/>
</dbReference>
<evidence type="ECO:0000259" key="5">
    <source>
        <dbReference type="PROSITE" id="PS50113"/>
    </source>
</evidence>
<keyword evidence="7" id="KW-1185">Reference proteome</keyword>
<dbReference type="PANTHER" id="PTHR47429">
    <property type="entry name" value="PROTEIN TWIN LOV 1"/>
    <property type="match status" value="1"/>
</dbReference>
<proteinExistence type="predicted"/>
<dbReference type="AlphaFoldDB" id="A0A2T0TBC5"/>
<evidence type="ECO:0000259" key="4">
    <source>
        <dbReference type="PROSITE" id="PS50112"/>
    </source>
</evidence>
<dbReference type="Gene3D" id="3.30.450.20">
    <property type="entry name" value="PAS domain"/>
    <property type="match status" value="1"/>
</dbReference>
<keyword evidence="3" id="KW-0157">Chromophore</keyword>
<dbReference type="PROSITE" id="PS50113">
    <property type="entry name" value="PAC"/>
    <property type="match status" value="1"/>
</dbReference>
<evidence type="ECO:0000256" key="3">
    <source>
        <dbReference type="ARBA" id="ARBA00022991"/>
    </source>
</evidence>
<dbReference type="PROSITE" id="PS50112">
    <property type="entry name" value="PAS"/>
    <property type="match status" value="1"/>
</dbReference>
<dbReference type="SUPFAM" id="SSF55785">
    <property type="entry name" value="PYP-like sensor domain (PAS domain)"/>
    <property type="match status" value="1"/>
</dbReference>
<dbReference type="NCBIfam" id="TIGR00229">
    <property type="entry name" value="sensory_box"/>
    <property type="match status" value="1"/>
</dbReference>
<evidence type="ECO:0000313" key="6">
    <source>
        <dbReference type="EMBL" id="PRY42949.1"/>
    </source>
</evidence>
<protein>
    <submittedName>
        <fullName evidence="6">PAS domain S-box-containing protein</fullName>
    </submittedName>
</protein>
<comment type="caution">
    <text evidence="6">The sequence shown here is derived from an EMBL/GenBank/DDBJ whole genome shotgun (WGS) entry which is preliminary data.</text>
</comment>
<keyword evidence="1" id="KW-0285">Flavoprotein</keyword>
<dbReference type="InterPro" id="IPR000700">
    <property type="entry name" value="PAS-assoc_C"/>
</dbReference>
<name>A0A2T0TBC5_9BACT</name>